<gene>
    <name evidence="2" type="ORF">BWY43_00467</name>
</gene>
<dbReference type="EMBL" id="MWBO01000028">
    <property type="protein sequence ID" value="OQA52596.1"/>
    <property type="molecule type" value="Genomic_DNA"/>
</dbReference>
<accession>A0A1V5SDJ4</accession>
<protein>
    <recommendedName>
        <fullName evidence="3">F5/8 type C domain protein</fullName>
    </recommendedName>
</protein>
<keyword evidence="1" id="KW-1133">Transmembrane helix</keyword>
<dbReference type="InterPro" id="IPR008979">
    <property type="entry name" value="Galactose-bd-like_sf"/>
</dbReference>
<dbReference type="Gene3D" id="2.60.120.260">
    <property type="entry name" value="Galactose-binding domain-like"/>
    <property type="match status" value="1"/>
</dbReference>
<keyword evidence="1" id="KW-0472">Membrane</keyword>
<comment type="caution">
    <text evidence="2">The sequence shown here is derived from an EMBL/GenBank/DDBJ whole genome shotgun (WGS) entry which is preliminary data.</text>
</comment>
<evidence type="ECO:0008006" key="3">
    <source>
        <dbReference type="Google" id="ProtNLM"/>
    </source>
</evidence>
<dbReference type="SUPFAM" id="SSF49785">
    <property type="entry name" value="Galactose-binding domain-like"/>
    <property type="match status" value="1"/>
</dbReference>
<sequence>MKNDLKAFSIIFLSLFLLVGTSFYVIFYFNKSNIFSKISNPVNGASAITQISSFEDFNIGTNVNTDLASSPGEAKINLSEDLEIDIQGIYNADNSRLTVSDFDIDKLNVFDGNTSIDNYWGSDLSNQEPDFVTITWTIHLDSAYSISKLRVIRTVMLGALYLETSSDGINFTSRGTTSGMHEEGWQEFTLSDVTATFIRLRSVGAAGAGEGLTWVTKVHEFEVYGGSTSATHTSAATQIDGGDNFIEWETFTPSQSVPENTTLTYRFRSSTDGAAWDSWSEYQTYSGSAIDISELVTSVSGEDKYRYLQVESKFTSSDGVSTPTLSEYTVGYHTNVAPSTPTAMTAVVGQ</sequence>
<keyword evidence="1" id="KW-0812">Transmembrane</keyword>
<feature type="transmembrane region" description="Helical" evidence="1">
    <location>
        <begin position="7"/>
        <end position="29"/>
    </location>
</feature>
<proteinExistence type="predicted"/>
<dbReference type="Proteomes" id="UP000485367">
    <property type="component" value="Unassembled WGS sequence"/>
</dbReference>
<evidence type="ECO:0000256" key="1">
    <source>
        <dbReference type="SAM" id="Phobius"/>
    </source>
</evidence>
<name>A0A1V5SDJ4_9BACT</name>
<dbReference type="AlphaFoldDB" id="A0A1V5SDJ4"/>
<organism evidence="2">
    <name type="scientific">candidate division WS2 bacterium ADurb.Bin280</name>
    <dbReference type="NCBI Taxonomy" id="1852829"/>
    <lineage>
        <taxon>Bacteria</taxon>
        <taxon>candidate division WS2</taxon>
    </lineage>
</organism>
<reference evidence="2" key="1">
    <citation type="submission" date="2017-02" db="EMBL/GenBank/DDBJ databases">
        <title>Delving into the versatile metabolic prowess of the omnipresent phylum Bacteroidetes.</title>
        <authorList>
            <person name="Nobu M.K."/>
            <person name="Mei R."/>
            <person name="Narihiro T."/>
            <person name="Kuroda K."/>
            <person name="Liu W.-T."/>
        </authorList>
    </citation>
    <scope>NUCLEOTIDE SEQUENCE</scope>
    <source>
        <strain evidence="2">ADurb.Bin280</strain>
    </source>
</reference>
<evidence type="ECO:0000313" key="2">
    <source>
        <dbReference type="EMBL" id="OQA52596.1"/>
    </source>
</evidence>